<keyword evidence="13 14" id="KW-0326">Glycosidase</keyword>
<evidence type="ECO:0000256" key="3">
    <source>
        <dbReference type="ARBA" id="ARBA00008343"/>
    </source>
</evidence>
<dbReference type="GO" id="GO:0006284">
    <property type="term" value="P:base-excision repair"/>
    <property type="evidence" value="ECO:0007669"/>
    <property type="project" value="UniProtKB-UniRule"/>
</dbReference>
<dbReference type="InterPro" id="IPR029119">
    <property type="entry name" value="MutY_C"/>
</dbReference>
<evidence type="ECO:0000256" key="10">
    <source>
        <dbReference type="ARBA" id="ARBA00023004"/>
    </source>
</evidence>
<evidence type="ECO:0000256" key="2">
    <source>
        <dbReference type="ARBA" id="ARBA00002933"/>
    </source>
</evidence>
<keyword evidence="10 14" id="KW-0408">Iron</keyword>
<dbReference type="GO" id="GO:0051539">
    <property type="term" value="F:4 iron, 4 sulfur cluster binding"/>
    <property type="evidence" value="ECO:0007669"/>
    <property type="project" value="UniProtKB-UniRule"/>
</dbReference>
<dbReference type="InterPro" id="IPR000445">
    <property type="entry name" value="HhH_motif"/>
</dbReference>
<comment type="cofactor">
    <cofactor evidence="14">
        <name>[4Fe-4S] cluster</name>
        <dbReference type="ChEBI" id="CHEBI:49883"/>
    </cofactor>
    <text evidence="14">Binds 1 [4Fe-4S] cluster.</text>
</comment>
<keyword evidence="8 14" id="KW-0227">DNA damage</keyword>
<dbReference type="GO" id="GO:0000701">
    <property type="term" value="F:purine-specific mismatch base pair DNA N-glycosylase activity"/>
    <property type="evidence" value="ECO:0007669"/>
    <property type="project" value="UniProtKB-EC"/>
</dbReference>
<dbReference type="Pfam" id="PF14815">
    <property type="entry name" value="NUDIX_4"/>
    <property type="match status" value="1"/>
</dbReference>
<dbReference type="RefSeq" id="WP_083525063.1">
    <property type="nucleotide sequence ID" value="NZ_LOEE01000036.1"/>
</dbReference>
<evidence type="ECO:0000256" key="8">
    <source>
        <dbReference type="ARBA" id="ARBA00022763"/>
    </source>
</evidence>
<evidence type="ECO:0000313" key="17">
    <source>
        <dbReference type="Proteomes" id="UP000070456"/>
    </source>
</evidence>
<dbReference type="Gene3D" id="1.10.340.30">
    <property type="entry name" value="Hypothetical protein, domain 2"/>
    <property type="match status" value="1"/>
</dbReference>
<dbReference type="CDD" id="cd00056">
    <property type="entry name" value="ENDO3c"/>
    <property type="match status" value="1"/>
</dbReference>
<evidence type="ECO:0000256" key="14">
    <source>
        <dbReference type="RuleBase" id="RU365096"/>
    </source>
</evidence>
<dbReference type="Pfam" id="PF00633">
    <property type="entry name" value="HHH"/>
    <property type="match status" value="1"/>
</dbReference>
<dbReference type="CDD" id="cd03431">
    <property type="entry name" value="NUDIX_DNA_Glycosylase_C-MutY"/>
    <property type="match status" value="1"/>
</dbReference>
<keyword evidence="9 16" id="KW-0378">Hydrolase</keyword>
<proteinExistence type="inferred from homology"/>
<sequence>MEMYKTKDWEKFDQDWVKGIQENLICWYRQNHRKLPWRETQNPYAIWVSEVMLQQTRVETVIPYFQQFMEKFPTVEALAKAHEEEVLKAWEGLGYYSRARNLHRGAKVVAEHYGGRIPHRLKEIKKIPGIGSYTAGAILSIAYGQPVPAVDGNVMRVFSRVFCVQEDIGGEKTKKEMEKIGAVVIPPENPSFFNQGLMELGALICTPIAPKCIACPIFEACCARQKGIQHELPIKKKKTKVKEVFLEVGLVWKGDKLLITKRPGDSLLAGLWGFPAVEREKGWERGKSIRQELKDTYGMEVTGAKHVLDATHIFTHLKWHMEVYVACFMEEAKIEYPPVQWVTLKEIKQYPIPTAFRKVLKKIKEIDDCGKI</sequence>
<evidence type="ECO:0000256" key="11">
    <source>
        <dbReference type="ARBA" id="ARBA00023014"/>
    </source>
</evidence>
<keyword evidence="7" id="KW-0479">Metal-binding</keyword>
<evidence type="ECO:0000256" key="5">
    <source>
        <dbReference type="ARBA" id="ARBA00022023"/>
    </source>
</evidence>
<dbReference type="InterPro" id="IPR011257">
    <property type="entry name" value="DNA_glycosylase"/>
</dbReference>
<dbReference type="InterPro" id="IPR005760">
    <property type="entry name" value="A/G_AdeGlyc_MutY"/>
</dbReference>
<dbReference type="InterPro" id="IPR023170">
    <property type="entry name" value="HhH_base_excis_C"/>
</dbReference>
<dbReference type="InterPro" id="IPR044298">
    <property type="entry name" value="MIG/MutY"/>
</dbReference>
<evidence type="ECO:0000256" key="7">
    <source>
        <dbReference type="ARBA" id="ARBA00022723"/>
    </source>
</evidence>
<dbReference type="PANTHER" id="PTHR42944">
    <property type="entry name" value="ADENINE DNA GLYCOSYLASE"/>
    <property type="match status" value="1"/>
</dbReference>
<dbReference type="PROSITE" id="PS01155">
    <property type="entry name" value="ENDONUCLEASE_III_2"/>
    <property type="match status" value="1"/>
</dbReference>
<evidence type="ECO:0000256" key="12">
    <source>
        <dbReference type="ARBA" id="ARBA00023204"/>
    </source>
</evidence>
<dbReference type="SMART" id="SM00478">
    <property type="entry name" value="ENDO3c"/>
    <property type="match status" value="1"/>
</dbReference>
<keyword evidence="6" id="KW-0004">4Fe-4S</keyword>
<dbReference type="Pfam" id="PF00730">
    <property type="entry name" value="HhH-GPD"/>
    <property type="match status" value="1"/>
</dbReference>
<protein>
    <recommendedName>
        <fullName evidence="5 14">Adenine DNA glycosylase</fullName>
        <ecNumber evidence="4 14">3.2.2.31</ecNumber>
    </recommendedName>
</protein>
<dbReference type="STRING" id="520762.AN619_18480"/>
<evidence type="ECO:0000256" key="1">
    <source>
        <dbReference type="ARBA" id="ARBA00000843"/>
    </source>
</evidence>
<organism evidence="16 17">
    <name type="scientific">Thermotalea metallivorans</name>
    <dbReference type="NCBI Taxonomy" id="520762"/>
    <lineage>
        <taxon>Bacteria</taxon>
        <taxon>Bacillati</taxon>
        <taxon>Bacillota</taxon>
        <taxon>Clostridia</taxon>
        <taxon>Peptostreptococcales</taxon>
        <taxon>Thermotaleaceae</taxon>
        <taxon>Thermotalea</taxon>
    </lineage>
</organism>
<dbReference type="PATRIC" id="fig|520762.4.peg.2046"/>
<evidence type="ECO:0000256" key="9">
    <source>
        <dbReference type="ARBA" id="ARBA00022801"/>
    </source>
</evidence>
<dbReference type="InterPro" id="IPR004036">
    <property type="entry name" value="Endonuclease-III-like_CS2"/>
</dbReference>
<dbReference type="GO" id="GO:0032357">
    <property type="term" value="F:oxidized purine DNA binding"/>
    <property type="evidence" value="ECO:0007669"/>
    <property type="project" value="TreeGrafter"/>
</dbReference>
<comment type="caution">
    <text evidence="16">The sequence shown here is derived from an EMBL/GenBank/DDBJ whole genome shotgun (WGS) entry which is preliminary data.</text>
</comment>
<dbReference type="GO" id="GO:0034039">
    <property type="term" value="F:8-oxo-7,8-dihydroguanine DNA N-glycosylase activity"/>
    <property type="evidence" value="ECO:0007669"/>
    <property type="project" value="TreeGrafter"/>
</dbReference>
<keyword evidence="17" id="KW-1185">Reference proteome</keyword>
<dbReference type="GO" id="GO:0035485">
    <property type="term" value="F:adenine/guanine mispair binding"/>
    <property type="evidence" value="ECO:0007669"/>
    <property type="project" value="TreeGrafter"/>
</dbReference>
<dbReference type="GO" id="GO:0006298">
    <property type="term" value="P:mismatch repair"/>
    <property type="evidence" value="ECO:0007669"/>
    <property type="project" value="TreeGrafter"/>
</dbReference>
<evidence type="ECO:0000256" key="6">
    <source>
        <dbReference type="ARBA" id="ARBA00022485"/>
    </source>
</evidence>
<accession>A0A140L408</accession>
<name>A0A140L408_9FIRM</name>
<dbReference type="FunFam" id="1.10.340.30:FF:000002">
    <property type="entry name" value="Adenine DNA glycosylase"/>
    <property type="match status" value="1"/>
</dbReference>
<dbReference type="SUPFAM" id="SSF55811">
    <property type="entry name" value="Nudix"/>
    <property type="match status" value="1"/>
</dbReference>
<dbReference type="Gene3D" id="1.10.1670.10">
    <property type="entry name" value="Helix-hairpin-Helix base-excision DNA repair enzymes (C-terminal)"/>
    <property type="match status" value="1"/>
</dbReference>
<dbReference type="AlphaFoldDB" id="A0A140L408"/>
<feature type="domain" description="HhH-GPD" evidence="15">
    <location>
        <begin position="52"/>
        <end position="203"/>
    </location>
</feature>
<comment type="function">
    <text evidence="2">Adenine glycosylase active on G-A mispairs. MutY also corrects error-prone DNA synthesis past GO lesions which are due to the oxidatively damaged form of guanine: 7,8-dihydro-8-oxoguanine (8-oxo-dGTP).</text>
</comment>
<dbReference type="NCBIfam" id="TIGR01084">
    <property type="entry name" value="mutY"/>
    <property type="match status" value="1"/>
</dbReference>
<dbReference type="EMBL" id="LOEE01000036">
    <property type="protein sequence ID" value="KXG75283.1"/>
    <property type="molecule type" value="Genomic_DNA"/>
</dbReference>
<evidence type="ECO:0000256" key="4">
    <source>
        <dbReference type="ARBA" id="ARBA00012045"/>
    </source>
</evidence>
<evidence type="ECO:0000256" key="13">
    <source>
        <dbReference type="ARBA" id="ARBA00023295"/>
    </source>
</evidence>
<keyword evidence="11" id="KW-0411">Iron-sulfur</keyword>
<reference evidence="16 17" key="1">
    <citation type="submission" date="2015-12" db="EMBL/GenBank/DDBJ databases">
        <title>Draft genome sequence of the thermoanaerobe Thermotalea metallivorans, an isolate from the runoff channel of the Great Artesian Basin, Australia.</title>
        <authorList>
            <person name="Patel B.K."/>
        </authorList>
    </citation>
    <scope>NUCLEOTIDE SEQUENCE [LARGE SCALE GENOMIC DNA]</scope>
    <source>
        <strain evidence="16 17">B2-1</strain>
    </source>
</reference>
<dbReference type="Gene3D" id="3.90.79.10">
    <property type="entry name" value="Nucleoside Triphosphate Pyrophosphohydrolase"/>
    <property type="match status" value="1"/>
</dbReference>
<dbReference type="PANTHER" id="PTHR42944:SF1">
    <property type="entry name" value="ADENINE DNA GLYCOSYLASE"/>
    <property type="match status" value="1"/>
</dbReference>
<keyword evidence="12" id="KW-0234">DNA repair</keyword>
<evidence type="ECO:0000259" key="15">
    <source>
        <dbReference type="SMART" id="SM00478"/>
    </source>
</evidence>
<dbReference type="InterPro" id="IPR003265">
    <property type="entry name" value="HhH-GPD_domain"/>
</dbReference>
<dbReference type="GO" id="GO:0046872">
    <property type="term" value="F:metal ion binding"/>
    <property type="evidence" value="ECO:0007669"/>
    <property type="project" value="UniProtKB-UniRule"/>
</dbReference>
<dbReference type="Proteomes" id="UP000070456">
    <property type="component" value="Unassembled WGS sequence"/>
</dbReference>
<evidence type="ECO:0000313" key="16">
    <source>
        <dbReference type="EMBL" id="KXG75283.1"/>
    </source>
</evidence>
<comment type="similarity">
    <text evidence="3 14">Belongs to the Nth/MutY family.</text>
</comment>
<gene>
    <name evidence="16" type="primary">yfhQ</name>
    <name evidence="16" type="ORF">AN619_18480</name>
</gene>
<dbReference type="EC" id="3.2.2.31" evidence="4 14"/>
<dbReference type="SUPFAM" id="SSF48150">
    <property type="entry name" value="DNA-glycosylase"/>
    <property type="match status" value="1"/>
</dbReference>
<comment type="catalytic activity">
    <reaction evidence="1 14">
        <text>Hydrolyzes free adenine bases from 7,8-dihydro-8-oxoguanine:adenine mismatched double-stranded DNA, leaving an apurinic site.</text>
        <dbReference type="EC" id="3.2.2.31"/>
    </reaction>
</comment>
<dbReference type="InterPro" id="IPR015797">
    <property type="entry name" value="NUDIX_hydrolase-like_dom_sf"/>
</dbReference>